<dbReference type="PANTHER" id="PTHR13237:SF8">
    <property type="entry name" value="SOMETHING ABOUT SILENCING PROTEIN 10"/>
    <property type="match status" value="1"/>
</dbReference>
<dbReference type="Proteomes" id="UP000636800">
    <property type="component" value="Chromosome 7"/>
</dbReference>
<evidence type="ECO:0000256" key="2">
    <source>
        <dbReference type="ARBA" id="ARBA00010979"/>
    </source>
</evidence>
<dbReference type="Gene3D" id="3.10.450.50">
    <property type="match status" value="1"/>
</dbReference>
<gene>
    <name evidence="7" type="ORF">HPP92_014516</name>
</gene>
<dbReference type="AlphaFoldDB" id="A0A835UR67"/>
<dbReference type="Pfam" id="PF09368">
    <property type="entry name" value="Sas10"/>
    <property type="match status" value="1"/>
</dbReference>
<dbReference type="SUPFAM" id="SSF54427">
    <property type="entry name" value="NTF2-like"/>
    <property type="match status" value="1"/>
</dbReference>
<comment type="caution">
    <text evidence="7">The sequence shown here is derived from an EMBL/GenBank/DDBJ whole genome shotgun (WGS) entry which is preliminary data.</text>
</comment>
<accession>A0A835UR67</accession>
<feature type="compositionally biased region" description="Basic residues" evidence="5">
    <location>
        <begin position="1"/>
        <end position="11"/>
    </location>
</feature>
<evidence type="ECO:0000313" key="8">
    <source>
        <dbReference type="Proteomes" id="UP000636800"/>
    </source>
</evidence>
<organism evidence="7 8">
    <name type="scientific">Vanilla planifolia</name>
    <name type="common">Vanilla</name>
    <dbReference type="NCBI Taxonomy" id="51239"/>
    <lineage>
        <taxon>Eukaryota</taxon>
        <taxon>Viridiplantae</taxon>
        <taxon>Streptophyta</taxon>
        <taxon>Embryophyta</taxon>
        <taxon>Tracheophyta</taxon>
        <taxon>Spermatophyta</taxon>
        <taxon>Magnoliopsida</taxon>
        <taxon>Liliopsida</taxon>
        <taxon>Asparagales</taxon>
        <taxon>Orchidaceae</taxon>
        <taxon>Vanilloideae</taxon>
        <taxon>Vanilleae</taxon>
        <taxon>Vanilla</taxon>
    </lineage>
</organism>
<evidence type="ECO:0000259" key="6">
    <source>
        <dbReference type="Pfam" id="PF09368"/>
    </source>
</evidence>
<evidence type="ECO:0000256" key="4">
    <source>
        <dbReference type="ARBA" id="ARBA00023242"/>
    </source>
</evidence>
<comment type="subcellular location">
    <subcellularLocation>
        <location evidence="1">Nucleus</location>
    </subcellularLocation>
</comment>
<feature type="domain" description="Sas10 C-terminal" evidence="6">
    <location>
        <begin position="591"/>
        <end position="658"/>
    </location>
</feature>
<dbReference type="EMBL" id="JADCNL010000007">
    <property type="protein sequence ID" value="KAG0472659.1"/>
    <property type="molecule type" value="Genomic_DNA"/>
</dbReference>
<feature type="region of interest" description="Disordered" evidence="5">
    <location>
        <begin position="114"/>
        <end position="134"/>
    </location>
</feature>
<keyword evidence="3" id="KW-0597">Phosphoprotein</keyword>
<evidence type="ECO:0000256" key="3">
    <source>
        <dbReference type="ARBA" id="ARBA00022553"/>
    </source>
</evidence>
<dbReference type="InterPro" id="IPR032710">
    <property type="entry name" value="NTF2-like_dom_sf"/>
</dbReference>
<dbReference type="OrthoDB" id="434393at2759"/>
<evidence type="ECO:0000256" key="5">
    <source>
        <dbReference type="SAM" id="MobiDB-lite"/>
    </source>
</evidence>
<comment type="similarity">
    <text evidence="2">Belongs to the SAS10 family.</text>
</comment>
<evidence type="ECO:0000313" key="7">
    <source>
        <dbReference type="EMBL" id="KAG0472659.1"/>
    </source>
</evidence>
<dbReference type="InterPro" id="IPR018972">
    <property type="entry name" value="Sas10_C_dom"/>
</dbReference>
<proteinExistence type="inferred from homology"/>
<dbReference type="PANTHER" id="PTHR13237">
    <property type="entry name" value="SOMETHING ABOUT SILENCING PROTEIN 10-RELATED"/>
    <property type="match status" value="1"/>
</dbReference>
<evidence type="ECO:0000256" key="1">
    <source>
        <dbReference type="ARBA" id="ARBA00004123"/>
    </source>
</evidence>
<protein>
    <recommendedName>
        <fullName evidence="6">Sas10 C-terminal domain-containing protein</fullName>
    </recommendedName>
</protein>
<feature type="compositionally biased region" description="Basic and acidic residues" evidence="5">
    <location>
        <begin position="19"/>
        <end position="51"/>
    </location>
</feature>
<feature type="compositionally biased region" description="Acidic residues" evidence="5">
    <location>
        <begin position="55"/>
        <end position="91"/>
    </location>
</feature>
<dbReference type="InterPro" id="IPR007146">
    <property type="entry name" value="Sas10/Utp3/C1D"/>
</dbReference>
<sequence>MGKGSKRRRSAPRSTSKGRARDEEIFSDKKLDDEIDAFHKQREMIPLDITKDSAYSDDDSEEPVFDLEGCENDDNESGGEASHDEDEDGYDDFVKSKDKGFTAKIARQAKYLKEKFGGEDDLSDDDEEDIESKAVWGRQKNLYYSADNVDYELQSSDEDLPMEEEAEVLKLQQEKAKSLLMEDYGLESSDQEQSDSDERERTFQEMASEKAIGKPAVDASFRDDVTLYGHEEIKKDLNDLSKEEQMDVVYSSAPELINLLSELNMALGQLEEVKAAASKVGKEGTDKIRGMDYFKVKQVLLLSYCQAISFYLLLKSEGHPVRDHPVIARLVEIRNLLEKMKHIHFKFPLQVEDDINKNLDSKKCGGEKVPMELETGLMDVTTNSLVAPEGSGSVKDVIHDKDPPHFLKSAEMIKLRENLEAKLKQKGIYNFIKEKSDNVQKDLAKSLNRNLETTNDYDDEIRPSHAWNVEDKFQPRLNRIAQAVMVKTNGRKSQIVSGDVDLPKRDDIAARRRKYELRVLARAGVTSMEGDDEDIEVPIADNVDTDVLENDLEPEDEFYQKVKKHRAEKLKSKSELHSRPHNITIEEPKPDGKRHISVQMEKNRGLTRNRKKLTKNPRKKYKIKHQKAVIRRKGQVRDIRKPSGPYGGEATGINVNLTYHKEGLKISWVHLHSSMASVFHSELLVASSVPSRKARIASRKGSLPLVIHRFRPDTFVKLNKGRNNGCFIMADRKWRICCRNVRGEELPVEHNPPMDSSIVEKEMVNKFFTSINNRNVTQLLELLSDDCCYEDTLFHSPFTGKQEVGRLAAKLMEAMGPNVKFVAQVFSSIGDGTAAQWFLVWKGMTIPWSQGLNDFEFSKENLISKIKGLDEELLQKPGESILKILKIISTALDKSPEDAEAILYKLPKVFRSLQPDSSHDIAETFEKLFDHYVSEGGSTKPS</sequence>
<reference evidence="7 8" key="1">
    <citation type="journal article" date="2020" name="Nat. Food">
        <title>A phased Vanilla planifolia genome enables genetic improvement of flavour and production.</title>
        <authorList>
            <person name="Hasing T."/>
            <person name="Tang H."/>
            <person name="Brym M."/>
            <person name="Khazi F."/>
            <person name="Huang T."/>
            <person name="Chambers A.H."/>
        </authorList>
    </citation>
    <scope>NUCLEOTIDE SEQUENCE [LARGE SCALE GENOMIC DNA]</scope>
    <source>
        <tissue evidence="7">Leaf</tissue>
    </source>
</reference>
<feature type="compositionally biased region" description="Acidic residues" evidence="5">
    <location>
        <begin position="119"/>
        <end position="130"/>
    </location>
</feature>
<keyword evidence="8" id="KW-1185">Reference proteome</keyword>
<name>A0A835UR67_VANPL</name>
<feature type="region of interest" description="Disordered" evidence="5">
    <location>
        <begin position="1"/>
        <end position="94"/>
    </location>
</feature>
<keyword evidence="4" id="KW-0539">Nucleus</keyword>
<dbReference type="GO" id="GO:0032040">
    <property type="term" value="C:small-subunit processome"/>
    <property type="evidence" value="ECO:0007669"/>
    <property type="project" value="TreeGrafter"/>
</dbReference>
<dbReference type="Pfam" id="PF04000">
    <property type="entry name" value="Sas10_Utp3"/>
    <property type="match status" value="1"/>
</dbReference>
<dbReference type="GO" id="GO:0000462">
    <property type="term" value="P:maturation of SSU-rRNA from tricistronic rRNA transcript (SSU-rRNA, 5.8S rRNA, LSU-rRNA)"/>
    <property type="evidence" value="ECO:0007669"/>
    <property type="project" value="TreeGrafter"/>
</dbReference>